<dbReference type="EMBL" id="KV449998">
    <property type="protein sequence ID" value="OAX30739.1"/>
    <property type="molecule type" value="Genomic_DNA"/>
</dbReference>
<gene>
    <name evidence="1" type="ORF">K503DRAFT_178495</name>
</gene>
<sequence>MLGQRSIKLIHSLFEAKKSESNERSGWWSSMITMTKILPSQPVSSKQPIGTIVIFLTDRFATTDSIGSDFNIGTWPVADRCKDHLQDLISTHEIRPLPAYDENHALIPPLQYESKLKGALVEVHMSIYHHRFKSKKRDVSSLYCGN</sequence>
<evidence type="ECO:0000313" key="2">
    <source>
        <dbReference type="Proteomes" id="UP000092154"/>
    </source>
</evidence>
<dbReference type="InParanoid" id="A0A1B7MDR1"/>
<evidence type="ECO:0000313" key="1">
    <source>
        <dbReference type="EMBL" id="OAX30739.1"/>
    </source>
</evidence>
<dbReference type="AlphaFoldDB" id="A0A1B7MDR1"/>
<proteinExistence type="predicted"/>
<keyword evidence="2" id="KW-1185">Reference proteome</keyword>
<accession>A0A1B7MDR1</accession>
<protein>
    <submittedName>
        <fullName evidence="1">Uncharacterized protein</fullName>
    </submittedName>
</protein>
<organism evidence="1 2">
    <name type="scientific">Rhizopogon vinicolor AM-OR11-026</name>
    <dbReference type="NCBI Taxonomy" id="1314800"/>
    <lineage>
        <taxon>Eukaryota</taxon>
        <taxon>Fungi</taxon>
        <taxon>Dikarya</taxon>
        <taxon>Basidiomycota</taxon>
        <taxon>Agaricomycotina</taxon>
        <taxon>Agaricomycetes</taxon>
        <taxon>Agaricomycetidae</taxon>
        <taxon>Boletales</taxon>
        <taxon>Suillineae</taxon>
        <taxon>Rhizopogonaceae</taxon>
        <taxon>Rhizopogon</taxon>
    </lineage>
</organism>
<dbReference type="Proteomes" id="UP000092154">
    <property type="component" value="Unassembled WGS sequence"/>
</dbReference>
<reference evidence="1 2" key="1">
    <citation type="submission" date="2016-06" db="EMBL/GenBank/DDBJ databases">
        <title>Comparative genomics of the ectomycorrhizal sister species Rhizopogon vinicolor and Rhizopogon vesiculosus (Basidiomycota: Boletales) reveals a divergence of the mating type B locus.</title>
        <authorList>
            <consortium name="DOE Joint Genome Institute"/>
            <person name="Mujic A.B."/>
            <person name="Kuo A."/>
            <person name="Tritt A."/>
            <person name="Lipzen A."/>
            <person name="Chen C."/>
            <person name="Johnson J."/>
            <person name="Sharma A."/>
            <person name="Barry K."/>
            <person name="Grigoriev I.V."/>
            <person name="Spatafora J.W."/>
        </authorList>
    </citation>
    <scope>NUCLEOTIDE SEQUENCE [LARGE SCALE GENOMIC DNA]</scope>
    <source>
        <strain evidence="1 2">AM-OR11-026</strain>
    </source>
</reference>
<dbReference type="OrthoDB" id="2804425at2759"/>
<name>A0A1B7MDR1_9AGAM</name>